<protein>
    <submittedName>
        <fullName evidence="2">Uncharacterized protein</fullName>
    </submittedName>
</protein>
<accession>A0AAV7QRX1</accession>
<feature type="region of interest" description="Disordered" evidence="1">
    <location>
        <begin position="180"/>
        <end position="258"/>
    </location>
</feature>
<keyword evidence="3" id="KW-1185">Reference proteome</keyword>
<reference evidence="2" key="1">
    <citation type="journal article" date="2022" name="bioRxiv">
        <title>Sequencing and chromosome-scale assembly of the giantPleurodeles waltlgenome.</title>
        <authorList>
            <person name="Brown T."/>
            <person name="Elewa A."/>
            <person name="Iarovenko S."/>
            <person name="Subramanian E."/>
            <person name="Araus A.J."/>
            <person name="Petzold A."/>
            <person name="Susuki M."/>
            <person name="Suzuki K.-i.T."/>
            <person name="Hayashi T."/>
            <person name="Toyoda A."/>
            <person name="Oliveira C."/>
            <person name="Osipova E."/>
            <person name="Leigh N.D."/>
            <person name="Simon A."/>
            <person name="Yun M.H."/>
        </authorList>
    </citation>
    <scope>NUCLEOTIDE SEQUENCE</scope>
    <source>
        <strain evidence="2">20211129_DDA</strain>
        <tissue evidence="2">Liver</tissue>
    </source>
</reference>
<name>A0AAV7QRX1_PLEWA</name>
<evidence type="ECO:0000256" key="1">
    <source>
        <dbReference type="SAM" id="MobiDB-lite"/>
    </source>
</evidence>
<dbReference type="EMBL" id="JANPWB010000010">
    <property type="protein sequence ID" value="KAJ1142539.1"/>
    <property type="molecule type" value="Genomic_DNA"/>
</dbReference>
<dbReference type="PANTHER" id="PTHR11505">
    <property type="entry name" value="L1 TRANSPOSABLE ELEMENT-RELATED"/>
    <property type="match status" value="1"/>
</dbReference>
<dbReference type="Gene3D" id="3.30.70.1820">
    <property type="entry name" value="L1 transposable element, RRM domain"/>
    <property type="match status" value="1"/>
</dbReference>
<organism evidence="2 3">
    <name type="scientific">Pleurodeles waltl</name>
    <name type="common">Iberian ribbed newt</name>
    <dbReference type="NCBI Taxonomy" id="8319"/>
    <lineage>
        <taxon>Eukaryota</taxon>
        <taxon>Metazoa</taxon>
        <taxon>Chordata</taxon>
        <taxon>Craniata</taxon>
        <taxon>Vertebrata</taxon>
        <taxon>Euteleostomi</taxon>
        <taxon>Amphibia</taxon>
        <taxon>Batrachia</taxon>
        <taxon>Caudata</taxon>
        <taxon>Salamandroidea</taxon>
        <taxon>Salamandridae</taxon>
        <taxon>Pleurodelinae</taxon>
        <taxon>Pleurodeles</taxon>
    </lineage>
</organism>
<dbReference type="AlphaFoldDB" id="A0AAV7QRX1"/>
<evidence type="ECO:0000313" key="2">
    <source>
        <dbReference type="EMBL" id="KAJ1142539.1"/>
    </source>
</evidence>
<dbReference type="Proteomes" id="UP001066276">
    <property type="component" value="Chromosome 6"/>
</dbReference>
<dbReference type="InterPro" id="IPR004244">
    <property type="entry name" value="Transposase_22"/>
</dbReference>
<feature type="compositionally biased region" description="Basic and acidic residues" evidence="1">
    <location>
        <begin position="214"/>
        <end position="230"/>
    </location>
</feature>
<evidence type="ECO:0000313" key="3">
    <source>
        <dbReference type="Proteomes" id="UP001066276"/>
    </source>
</evidence>
<proteinExistence type="predicted"/>
<comment type="caution">
    <text evidence="2">The sequence shown here is derived from an EMBL/GenBank/DDBJ whole genome shotgun (WGS) entry which is preliminary data.</text>
</comment>
<feature type="compositionally biased region" description="Polar residues" evidence="1">
    <location>
        <begin position="199"/>
        <end position="213"/>
    </location>
</feature>
<gene>
    <name evidence="2" type="ORF">NDU88_008853</name>
</gene>
<sequence length="258" mass="29456">MPPTELLYLYSKLIDLEDRSCRDNINFFGFPEQLKGLDVQDFLLTTLATITGLTFDPRLEFQRPHHLGPRRQDGTTRPRSIIAWLLRHGQASQLLLAARSYGPFRTEGYEDRIAADFSKETSDCCKAFLALRHQLRQMEVKYGLFEPAQMWITKNVKSKDFYHPEDLRLFLNSLAIQTMDTTPPDWPSGQPTSPPDATPLSTSPGRQTLLNGDSHQRGRDLERPHGDRDLVLQTMAQHTQQQDRDTSCSPLKPPHASN</sequence>